<dbReference type="InterPro" id="IPR016195">
    <property type="entry name" value="Pol/histidinol_Pase-like"/>
</dbReference>
<sequence length="416" mass="47069">MHFVADLHLHSKYSRATSSRMNLEEMDRVASQKGVQVLSSADFTHPKWFKELKEKLVPKEQGFFCLKGKNYGTRFLLSTEISCIYSKKGKVRKIHLLIFAPSFEAVEKINQKLSKIGNLSADGRPILGLDARDLLKIVLDVSLDCLLIPCHIWTPWFALFGSKSGFDRIEDCFEDLTPHIVALETGLSSDIEMNRCLSALDKFALVSNSDAHSPEKIGREANVFETELSYQGIVLALKENTKEKFPLTLEFFPQEGKYHFDGHSACKIVLSPEQTKKNQGLCPVCKKPLVIGVSYRVNALADRKEPLLLKNKPSFKHLIPLREIISEILETGVASKKVESFYQEMLQKLGPELNILMDLPIEEIKKGAGSLIAIAIERMRQGKVFIQEGYDGVYGVIRVFSQVERKNLLKRQPKLF</sequence>
<protein>
    <submittedName>
        <fullName evidence="1">DNA helicase UvrD</fullName>
    </submittedName>
</protein>
<reference evidence="1 2" key="1">
    <citation type="submission" date="2017-09" db="EMBL/GenBank/DDBJ databases">
        <title>Depth-based differentiation of microbial function through sediment-hosted aquifers and enrichment of novel symbionts in the deep terrestrial subsurface.</title>
        <authorList>
            <person name="Probst A.J."/>
            <person name="Ladd B."/>
            <person name="Jarett J.K."/>
            <person name="Geller-Mcgrath D.E."/>
            <person name="Sieber C.M."/>
            <person name="Emerson J.B."/>
            <person name="Anantharaman K."/>
            <person name="Thomas B.C."/>
            <person name="Malmstrom R."/>
            <person name="Stieglmeier M."/>
            <person name="Klingl A."/>
            <person name="Woyke T."/>
            <person name="Ryan C.M."/>
            <person name="Banfield J.F."/>
        </authorList>
    </citation>
    <scope>NUCLEOTIDE SEQUENCE [LARGE SCALE GENOMIC DNA]</scope>
    <source>
        <strain evidence="1">CG23_combo_of_CG06-09_8_20_14_all_37_87_8</strain>
    </source>
</reference>
<dbReference type="CDD" id="cd19067">
    <property type="entry name" value="PfuEndoQ-like"/>
    <property type="match status" value="1"/>
</dbReference>
<evidence type="ECO:0000313" key="2">
    <source>
        <dbReference type="Proteomes" id="UP000230447"/>
    </source>
</evidence>
<comment type="caution">
    <text evidence="1">The sequence shown here is derived from an EMBL/GenBank/DDBJ whole genome shotgun (WGS) entry which is preliminary data.</text>
</comment>
<keyword evidence="1" id="KW-0347">Helicase</keyword>
<name>A0A2G9ZHE8_9BACT</name>
<dbReference type="PANTHER" id="PTHR40084">
    <property type="entry name" value="PHOSPHOHYDROLASE, PHP FAMILY"/>
    <property type="match status" value="1"/>
</dbReference>
<keyword evidence="1" id="KW-0547">Nucleotide-binding</keyword>
<proteinExistence type="predicted"/>
<dbReference type="GO" id="GO:0004386">
    <property type="term" value="F:helicase activity"/>
    <property type="evidence" value="ECO:0007669"/>
    <property type="project" value="UniProtKB-KW"/>
</dbReference>
<gene>
    <name evidence="1" type="ORF">COX24_01790</name>
</gene>
<evidence type="ECO:0000313" key="1">
    <source>
        <dbReference type="EMBL" id="PIP31768.1"/>
    </source>
</evidence>
<dbReference type="EMBL" id="PCSB01000035">
    <property type="protein sequence ID" value="PIP31768.1"/>
    <property type="molecule type" value="Genomic_DNA"/>
</dbReference>
<keyword evidence="1" id="KW-0378">Hydrolase</keyword>
<dbReference type="SUPFAM" id="SSF89550">
    <property type="entry name" value="PHP domain-like"/>
    <property type="match status" value="1"/>
</dbReference>
<accession>A0A2G9ZHE8</accession>
<keyword evidence="1" id="KW-0067">ATP-binding</keyword>
<dbReference type="PANTHER" id="PTHR40084:SF1">
    <property type="entry name" value="PHOSPHOTRANSFERASE"/>
    <property type="match status" value="1"/>
</dbReference>
<dbReference type="AlphaFoldDB" id="A0A2G9ZHE8"/>
<organism evidence="1 2">
    <name type="scientific">bacterium (Candidatus Gribaldobacteria) CG23_combo_of_CG06-09_8_20_14_all_37_87_8</name>
    <dbReference type="NCBI Taxonomy" id="2014278"/>
    <lineage>
        <taxon>Bacteria</taxon>
        <taxon>Candidatus Gribaldobacteria</taxon>
    </lineage>
</organism>
<dbReference type="Proteomes" id="UP000230447">
    <property type="component" value="Unassembled WGS sequence"/>
</dbReference>
<dbReference type="Gene3D" id="3.20.20.140">
    <property type="entry name" value="Metal-dependent hydrolases"/>
    <property type="match status" value="1"/>
</dbReference>